<dbReference type="AlphaFoldDB" id="A0A6H1ZYI0"/>
<reference evidence="1" key="1">
    <citation type="submission" date="2020-03" db="EMBL/GenBank/DDBJ databases">
        <title>The deep terrestrial virosphere.</title>
        <authorList>
            <person name="Holmfeldt K."/>
            <person name="Nilsson E."/>
            <person name="Simone D."/>
            <person name="Lopez-Fernandez M."/>
            <person name="Wu X."/>
            <person name="de Brujin I."/>
            <person name="Lundin D."/>
            <person name="Andersson A."/>
            <person name="Bertilsson S."/>
            <person name="Dopson M."/>
        </authorList>
    </citation>
    <scope>NUCLEOTIDE SEQUENCE</scope>
    <source>
        <strain evidence="1">TM448A03131</strain>
        <strain evidence="2">TM448B01528</strain>
    </source>
</reference>
<sequence length="82" mass="9355">MICIQCKTEYEAIRATSKFCSAKCRVYYNRGVSVTDKSLSVTDSVTKPVTVKEEQPLKDRPIRNMEFCSKHKNTRKVSCGCK</sequence>
<name>A0A6H1ZYI0_9ZZZZ</name>
<accession>A0A6H1ZYI0</accession>
<evidence type="ECO:0000313" key="1">
    <source>
        <dbReference type="EMBL" id="QJA52986.1"/>
    </source>
</evidence>
<gene>
    <name evidence="1" type="ORF">TM448A03131_0005</name>
    <name evidence="2" type="ORF">TM448B01528_0005</name>
</gene>
<protein>
    <submittedName>
        <fullName evidence="1">Uncharacterized protein</fullName>
    </submittedName>
</protein>
<dbReference type="EMBL" id="MT144777">
    <property type="protein sequence ID" value="QJH99242.1"/>
    <property type="molecule type" value="Genomic_DNA"/>
</dbReference>
<organism evidence="1">
    <name type="scientific">viral metagenome</name>
    <dbReference type="NCBI Taxonomy" id="1070528"/>
    <lineage>
        <taxon>unclassified sequences</taxon>
        <taxon>metagenomes</taxon>
        <taxon>organismal metagenomes</taxon>
    </lineage>
</organism>
<proteinExistence type="predicted"/>
<evidence type="ECO:0000313" key="2">
    <source>
        <dbReference type="EMBL" id="QJH99242.1"/>
    </source>
</evidence>
<dbReference type="EMBL" id="MT144384">
    <property type="protein sequence ID" value="QJA52986.1"/>
    <property type="molecule type" value="Genomic_DNA"/>
</dbReference>